<dbReference type="InterPro" id="IPR002859">
    <property type="entry name" value="PKD/REJ-like"/>
</dbReference>
<evidence type="ECO:0000256" key="2">
    <source>
        <dbReference type="ARBA" id="ARBA00022692"/>
    </source>
</evidence>
<comment type="subcellular location">
    <subcellularLocation>
        <location evidence="1">Membrane</location>
    </subcellularLocation>
</comment>
<gene>
    <name evidence="7" type="ORF">JKP88DRAFT_176024</name>
</gene>
<dbReference type="Pfam" id="PF02010">
    <property type="entry name" value="REJ"/>
    <property type="match status" value="2"/>
</dbReference>
<dbReference type="Gene3D" id="2.60.40.10">
    <property type="entry name" value="Immunoglobulins"/>
    <property type="match status" value="1"/>
</dbReference>
<dbReference type="OrthoDB" id="77617at2759"/>
<reference evidence="7" key="1">
    <citation type="submission" date="2021-02" db="EMBL/GenBank/DDBJ databases">
        <title>First Annotated Genome of the Yellow-green Alga Tribonema minus.</title>
        <authorList>
            <person name="Mahan K.M."/>
        </authorList>
    </citation>
    <scope>NUCLEOTIDE SEQUENCE</scope>
    <source>
        <strain evidence="7">UTEX B ZZ1240</strain>
    </source>
</reference>
<dbReference type="Proteomes" id="UP000664859">
    <property type="component" value="Unassembled WGS sequence"/>
</dbReference>
<dbReference type="PANTHER" id="PTHR46730:SF1">
    <property type="entry name" value="PLAT DOMAIN-CONTAINING PROTEIN"/>
    <property type="match status" value="1"/>
</dbReference>
<evidence type="ECO:0000256" key="3">
    <source>
        <dbReference type="ARBA" id="ARBA00022737"/>
    </source>
</evidence>
<keyword evidence="2" id="KW-0812">Transmembrane</keyword>
<dbReference type="InterPro" id="IPR013783">
    <property type="entry name" value="Ig-like_fold"/>
</dbReference>
<evidence type="ECO:0000256" key="4">
    <source>
        <dbReference type="ARBA" id="ARBA00022989"/>
    </source>
</evidence>
<keyword evidence="8" id="KW-1185">Reference proteome</keyword>
<sequence length="371" mass="37693">MVCANPLNPAPVVVGLSAPSLVGICDSISVSGDLTTGSGGRSLTYSWSLASYSNIDPVVTPNVTDASAFLASSNTSRITIPNSVLQEGTTYGINLTANNFLGSSASSVVTVQKASSPVPGLTIDGPSALEVVRSNDLAIQMSATMPDIACKTGLDKVTAMKFSWQETSGNLASVAAFQTTNPRALRIPAGTFASGLTYIFKGTCMLGSFGNSAMVTVTVKAQALLARIAGGSRTVGTAQAVIMDASSSSDPDAEAGVMAFQWQCRTVFDTACTDVSSGAEVNLATLSTTALAAGSLNVGTYTFQVTVSKGSRSATASVLVTVVAGDPPKTAITPLTVTKVSPVMGNLVQIDGSVTSVWSDVSLAWAQDSGD</sequence>
<dbReference type="GO" id="GO:0005886">
    <property type="term" value="C:plasma membrane"/>
    <property type="evidence" value="ECO:0007669"/>
    <property type="project" value="TreeGrafter"/>
</dbReference>
<name>A0A836CLZ4_9STRA</name>
<feature type="non-terminal residue" evidence="7">
    <location>
        <position position="371"/>
    </location>
</feature>
<evidence type="ECO:0000259" key="6">
    <source>
        <dbReference type="Pfam" id="PF02010"/>
    </source>
</evidence>
<evidence type="ECO:0000313" key="8">
    <source>
        <dbReference type="Proteomes" id="UP000664859"/>
    </source>
</evidence>
<feature type="domain" description="PKD/REJ-like" evidence="6">
    <location>
        <begin position="212"/>
        <end position="345"/>
    </location>
</feature>
<keyword evidence="4" id="KW-1133">Transmembrane helix</keyword>
<keyword evidence="5" id="KW-0472">Membrane</keyword>
<organism evidence="7 8">
    <name type="scientific">Tribonema minus</name>
    <dbReference type="NCBI Taxonomy" id="303371"/>
    <lineage>
        <taxon>Eukaryota</taxon>
        <taxon>Sar</taxon>
        <taxon>Stramenopiles</taxon>
        <taxon>Ochrophyta</taxon>
        <taxon>PX clade</taxon>
        <taxon>Xanthophyceae</taxon>
        <taxon>Tribonematales</taxon>
        <taxon>Tribonemataceae</taxon>
        <taxon>Tribonema</taxon>
    </lineage>
</organism>
<dbReference type="GO" id="GO:0005261">
    <property type="term" value="F:monoatomic cation channel activity"/>
    <property type="evidence" value="ECO:0007669"/>
    <property type="project" value="TreeGrafter"/>
</dbReference>
<dbReference type="EMBL" id="JAFCMP010000038">
    <property type="protein sequence ID" value="KAG5190178.1"/>
    <property type="molecule type" value="Genomic_DNA"/>
</dbReference>
<proteinExistence type="predicted"/>
<protein>
    <submittedName>
        <fullName evidence="7">REJ domain-containing protein</fullName>
    </submittedName>
</protein>
<keyword evidence="3" id="KW-0677">Repeat</keyword>
<dbReference type="AlphaFoldDB" id="A0A836CLZ4"/>
<evidence type="ECO:0000313" key="7">
    <source>
        <dbReference type="EMBL" id="KAG5190178.1"/>
    </source>
</evidence>
<feature type="domain" description="PKD/REJ-like" evidence="6">
    <location>
        <begin position="31"/>
        <end position="200"/>
    </location>
</feature>
<accession>A0A836CLZ4</accession>
<evidence type="ECO:0000256" key="5">
    <source>
        <dbReference type="ARBA" id="ARBA00023136"/>
    </source>
</evidence>
<comment type="caution">
    <text evidence="7">The sequence shown here is derived from an EMBL/GenBank/DDBJ whole genome shotgun (WGS) entry which is preliminary data.</text>
</comment>
<dbReference type="GO" id="GO:0006816">
    <property type="term" value="P:calcium ion transport"/>
    <property type="evidence" value="ECO:0007669"/>
    <property type="project" value="TreeGrafter"/>
</dbReference>
<evidence type="ECO:0000256" key="1">
    <source>
        <dbReference type="ARBA" id="ARBA00004370"/>
    </source>
</evidence>
<dbReference type="PANTHER" id="PTHR46730">
    <property type="entry name" value="POLYCYSTIN-1"/>
    <property type="match status" value="1"/>
</dbReference>